<comment type="caution">
    <text evidence="1">The sequence shown here is derived from an EMBL/GenBank/DDBJ whole genome shotgun (WGS) entry which is preliminary data.</text>
</comment>
<evidence type="ECO:0000313" key="1">
    <source>
        <dbReference type="EMBL" id="OEH94310.1"/>
    </source>
</evidence>
<dbReference type="EMBL" id="MJEH01000003">
    <property type="protein sequence ID" value="OEH94310.1"/>
    <property type="molecule type" value="Genomic_DNA"/>
</dbReference>
<dbReference type="STRING" id="1305675.BFG57_08625"/>
<dbReference type="RefSeq" id="WP_069715666.1">
    <property type="nucleotide sequence ID" value="NZ_MJEH01000003.1"/>
</dbReference>
<proteinExistence type="predicted"/>
<dbReference type="AlphaFoldDB" id="A0A1E5LJP9"/>
<accession>A0A1E5LJP9</accession>
<organism evidence="1 2">
    <name type="scientific">Bacillus solimangrovi</name>
    <dbReference type="NCBI Taxonomy" id="1305675"/>
    <lineage>
        <taxon>Bacteria</taxon>
        <taxon>Bacillati</taxon>
        <taxon>Bacillota</taxon>
        <taxon>Bacilli</taxon>
        <taxon>Bacillales</taxon>
        <taxon>Bacillaceae</taxon>
        <taxon>Bacillus</taxon>
    </lineage>
</organism>
<dbReference type="Proteomes" id="UP000095209">
    <property type="component" value="Unassembled WGS sequence"/>
</dbReference>
<reference evidence="1 2" key="1">
    <citation type="submission" date="2016-08" db="EMBL/GenBank/DDBJ databases">
        <title>Genome of Bacillus solimangrovi GH2-4.</title>
        <authorList>
            <person name="Lim S."/>
            <person name="Kim B.-C."/>
        </authorList>
    </citation>
    <scope>NUCLEOTIDE SEQUENCE [LARGE SCALE GENOMIC DNA]</scope>
    <source>
        <strain evidence="1 2">GH2-4</strain>
    </source>
</reference>
<gene>
    <name evidence="1" type="ORF">BFG57_08625</name>
</gene>
<evidence type="ECO:0000313" key="2">
    <source>
        <dbReference type="Proteomes" id="UP000095209"/>
    </source>
</evidence>
<name>A0A1E5LJP9_9BACI</name>
<protein>
    <submittedName>
        <fullName evidence="1">Uncharacterized protein</fullName>
    </submittedName>
</protein>
<keyword evidence="2" id="KW-1185">Reference proteome</keyword>
<sequence length="78" mass="9378">MDKKEFNTLVLSYIRGFEMLLHNAEVFNISGLDDMKSIYTLGKEQFLTNFDQLSEEEVIERRRAYDEAFEQFQHNHKK</sequence>